<dbReference type="OrthoDB" id="10335848at2759"/>
<evidence type="ECO:0000313" key="2">
    <source>
        <dbReference type="EMBL" id="PWN45708.1"/>
    </source>
</evidence>
<dbReference type="InParanoid" id="A0A316W9G5"/>
<reference evidence="2 3" key="1">
    <citation type="journal article" date="2018" name="Mol. Biol. Evol.">
        <title>Broad Genomic Sampling Reveals a Smut Pathogenic Ancestry of the Fungal Clade Ustilaginomycotina.</title>
        <authorList>
            <person name="Kijpornyongpan T."/>
            <person name="Mondo S.J."/>
            <person name="Barry K."/>
            <person name="Sandor L."/>
            <person name="Lee J."/>
            <person name="Lipzen A."/>
            <person name="Pangilinan J."/>
            <person name="LaButti K."/>
            <person name="Hainaut M."/>
            <person name="Henrissat B."/>
            <person name="Grigoriev I.V."/>
            <person name="Spatafora J.W."/>
            <person name="Aime M.C."/>
        </authorList>
    </citation>
    <scope>NUCLEOTIDE SEQUENCE [LARGE SCALE GENOMIC DNA]</scope>
    <source>
        <strain evidence="2 3">MCA 4658</strain>
    </source>
</reference>
<gene>
    <name evidence="2" type="ORF">IE81DRAFT_320011</name>
</gene>
<feature type="region of interest" description="Disordered" evidence="1">
    <location>
        <begin position="278"/>
        <end position="304"/>
    </location>
</feature>
<dbReference type="STRING" id="1522189.A0A316W9G5"/>
<accession>A0A316W9G5</accession>
<dbReference type="Proteomes" id="UP000245783">
    <property type="component" value="Unassembled WGS sequence"/>
</dbReference>
<dbReference type="GeneID" id="37034762"/>
<dbReference type="AlphaFoldDB" id="A0A316W9G5"/>
<sequence>MNAESNLSSGAKEEGGSVALDRHTPTSTTLEGRAWMSSDSGESVSLLHQLMATNHNNSVDAAGGGSSIISSTNAAVEAASHGVVMATDQMIGNRGMDLPGLDMGNGVGIGMGMGMGTGTSMSAGLAMPSDIASTMDGSMAMSMGDPMASASVPYSVDPSIGLPMQLPLQLPLGSLPVMPNSTFQQSFPSTFQQVPASPPTAHRIAIAHLPSLSPQILPPMMHSHLRVVHRASQLGSLSFEVRQLRADGLQTLPEAQNAHEGAPSSSARKMRKAFIFSGSQISNQGAEGEGSQGGAKRKRKRSKELSMEVVQSYFAKPGAGYMIVTDPSRPTKEEVRMQEAARLFGLPISAGSSLGEQGLVRGSNEHMRETLSTFSSAQHISMLLQRCNLPPPLGAPSSGDGGSGRKAVAARGGDGGAGAGANAPGAWINRGLMVRGEGTVWTFETGQSAHDGHSHRGAMNDAASLEEWVVFVGNWGVGRDLTHGFMQAVYLGDAKVPPIDARVILNSLLPPSFIQLNSGLHATSGGQTRPNVQGPNANGLIVPVFATLSAESWAEIRAPIHRRRQESKKSTIKAAREAASSSSGMEHAAIRAAVGHDNKRGNHAVDGKSKNTLIRHTKGQPGIGDGEKIPGEVQAWAWISLIRQLGFL</sequence>
<evidence type="ECO:0000256" key="1">
    <source>
        <dbReference type="SAM" id="MobiDB-lite"/>
    </source>
</evidence>
<keyword evidence="3" id="KW-1185">Reference proteome</keyword>
<feature type="region of interest" description="Disordered" evidence="1">
    <location>
        <begin position="1"/>
        <end position="36"/>
    </location>
</feature>
<protein>
    <submittedName>
        <fullName evidence="2">Uncharacterized protein</fullName>
    </submittedName>
</protein>
<name>A0A316W9G5_9BASI</name>
<dbReference type="EMBL" id="KZ819354">
    <property type="protein sequence ID" value="PWN45708.1"/>
    <property type="molecule type" value="Genomic_DNA"/>
</dbReference>
<feature type="compositionally biased region" description="Basic and acidic residues" evidence="1">
    <location>
        <begin position="11"/>
        <end position="24"/>
    </location>
</feature>
<dbReference type="RefSeq" id="XP_025372868.1">
    <property type="nucleotide sequence ID" value="XM_025512892.1"/>
</dbReference>
<organism evidence="2 3">
    <name type="scientific">Ceraceosorus guamensis</name>
    <dbReference type="NCBI Taxonomy" id="1522189"/>
    <lineage>
        <taxon>Eukaryota</taxon>
        <taxon>Fungi</taxon>
        <taxon>Dikarya</taxon>
        <taxon>Basidiomycota</taxon>
        <taxon>Ustilaginomycotina</taxon>
        <taxon>Exobasidiomycetes</taxon>
        <taxon>Ceraceosorales</taxon>
        <taxon>Ceraceosoraceae</taxon>
        <taxon>Ceraceosorus</taxon>
    </lineage>
</organism>
<feature type="region of interest" description="Disordered" evidence="1">
    <location>
        <begin position="390"/>
        <end position="420"/>
    </location>
</feature>
<evidence type="ECO:0000313" key="3">
    <source>
        <dbReference type="Proteomes" id="UP000245783"/>
    </source>
</evidence>
<proteinExistence type="predicted"/>